<dbReference type="Pfam" id="PF02636">
    <property type="entry name" value="Methyltransf_28"/>
    <property type="match status" value="1"/>
</dbReference>
<protein>
    <submittedName>
        <fullName evidence="3">Methyltransferase</fullName>
    </submittedName>
</protein>
<organism evidence="3 4">
    <name type="scientific">Commensalibacter melissae</name>
    <dbReference type="NCBI Taxonomy" id="2070537"/>
    <lineage>
        <taxon>Bacteria</taxon>
        <taxon>Pseudomonadati</taxon>
        <taxon>Pseudomonadota</taxon>
        <taxon>Alphaproteobacteria</taxon>
        <taxon>Acetobacterales</taxon>
        <taxon>Acetobacteraceae</taxon>
    </lineage>
</organism>
<proteinExistence type="predicted"/>
<gene>
    <name evidence="3" type="ORF">DK869_08410</name>
</gene>
<dbReference type="GO" id="GO:0032259">
    <property type="term" value="P:methylation"/>
    <property type="evidence" value="ECO:0007669"/>
    <property type="project" value="UniProtKB-KW"/>
</dbReference>
<dbReference type="AlphaFoldDB" id="A0A318NAZ3"/>
<evidence type="ECO:0000256" key="2">
    <source>
        <dbReference type="ARBA" id="ARBA00022679"/>
    </source>
</evidence>
<accession>A0A318NAZ3</accession>
<evidence type="ECO:0000256" key="1">
    <source>
        <dbReference type="ARBA" id="ARBA00022603"/>
    </source>
</evidence>
<comment type="caution">
    <text evidence="3">The sequence shown here is derived from an EMBL/GenBank/DDBJ whole genome shotgun (WGS) entry which is preliminary data.</text>
</comment>
<dbReference type="Gene3D" id="3.40.50.12710">
    <property type="match status" value="1"/>
</dbReference>
<dbReference type="Proteomes" id="UP000247565">
    <property type="component" value="Unassembled WGS sequence"/>
</dbReference>
<dbReference type="InterPro" id="IPR003788">
    <property type="entry name" value="NDUFAF7"/>
</dbReference>
<dbReference type="PANTHER" id="PTHR12049:SF7">
    <property type="entry name" value="PROTEIN ARGININE METHYLTRANSFERASE NDUFAF7, MITOCHONDRIAL"/>
    <property type="match status" value="1"/>
</dbReference>
<dbReference type="PANTHER" id="PTHR12049">
    <property type="entry name" value="PROTEIN ARGININE METHYLTRANSFERASE NDUFAF7, MITOCHONDRIAL"/>
    <property type="match status" value="1"/>
</dbReference>
<dbReference type="GO" id="GO:0035243">
    <property type="term" value="F:protein-arginine omega-N symmetric methyltransferase activity"/>
    <property type="evidence" value="ECO:0007669"/>
    <property type="project" value="TreeGrafter"/>
</dbReference>
<dbReference type="RefSeq" id="WP_110439570.1">
    <property type="nucleotide sequence ID" value="NZ_CP046393.1"/>
</dbReference>
<dbReference type="SUPFAM" id="SSF53335">
    <property type="entry name" value="S-adenosyl-L-methionine-dependent methyltransferases"/>
    <property type="match status" value="1"/>
</dbReference>
<dbReference type="InterPro" id="IPR038375">
    <property type="entry name" value="NDUFAF7_sf"/>
</dbReference>
<dbReference type="EMBL" id="QGLT01000006">
    <property type="protein sequence ID" value="PXY98889.1"/>
    <property type="molecule type" value="Genomic_DNA"/>
</dbReference>
<dbReference type="InterPro" id="IPR029063">
    <property type="entry name" value="SAM-dependent_MTases_sf"/>
</dbReference>
<keyword evidence="4" id="KW-1185">Reference proteome</keyword>
<dbReference type="OrthoDB" id="9794208at2"/>
<name>A0A318NAZ3_9PROT</name>
<evidence type="ECO:0000313" key="3">
    <source>
        <dbReference type="EMBL" id="PXY98889.1"/>
    </source>
</evidence>
<keyword evidence="1 3" id="KW-0489">Methyltransferase</keyword>
<keyword evidence="2 3" id="KW-0808">Transferase</keyword>
<reference evidence="3 4" key="1">
    <citation type="submission" date="2018-05" db="EMBL/GenBank/DDBJ databases">
        <title>Reference genomes for bee gut microbiota database.</title>
        <authorList>
            <person name="Ellegaard K.M."/>
        </authorList>
    </citation>
    <scope>NUCLEOTIDE SEQUENCE [LARGE SCALE GENOMIC DNA]</scope>
    <source>
        <strain evidence="3 4">ESL0284</strain>
    </source>
</reference>
<sequence>MKNCSEMRLDQFMEKANAAYYEKRDPFSDFITAPEISQIFGELIAVWIITVIRSMPKPDKLAIVEAGPGRGTLMMDILRVLFRSAPDICQYCTVFLIETSSRLRQIQENTLKNYEIEIQWLDCVYDIPTLPLIMVANEFLDALPIRQFIYRGGKKWDENYVSQGNMFHKPISQLPFSPVFQRPIKVGDTVEVNEAGQDIVQYVSAHICHYGGAALFIDYGYSSQVWGDSLQAIANREKVSPFVPPGEADLTAHIDFPSLKEIAEKQNVTVYGIQTQGAFLKQLGILIREKILLDHVPIEQRNEIRSSVQRLIDPTEMGDLFKVMAICNAELCAPPGF</sequence>
<evidence type="ECO:0000313" key="4">
    <source>
        <dbReference type="Proteomes" id="UP000247565"/>
    </source>
</evidence>